<name>A0AA96WLS4_9CYAN</name>
<evidence type="ECO:0000259" key="1">
    <source>
        <dbReference type="Pfam" id="PF00004"/>
    </source>
</evidence>
<dbReference type="EMBL" id="CP053587">
    <property type="protein sequence ID" value="WNZ28028.1"/>
    <property type="molecule type" value="Genomic_DNA"/>
</dbReference>
<feature type="domain" description="ATPase AAA-type core" evidence="1">
    <location>
        <begin position="2"/>
        <end position="41"/>
    </location>
</feature>
<gene>
    <name evidence="2" type="ORF">HJG54_34130</name>
</gene>
<dbReference type="AlphaFoldDB" id="A0AA96WLS4"/>
<evidence type="ECO:0000313" key="2">
    <source>
        <dbReference type="EMBL" id="WNZ28028.1"/>
    </source>
</evidence>
<dbReference type="InterPro" id="IPR003959">
    <property type="entry name" value="ATPase_AAA_core"/>
</dbReference>
<protein>
    <submittedName>
        <fullName evidence="2">AAA family ATPase</fullName>
    </submittedName>
</protein>
<proteinExistence type="predicted"/>
<dbReference type="InterPro" id="IPR027417">
    <property type="entry name" value="P-loop_NTPase"/>
</dbReference>
<organism evidence="2">
    <name type="scientific">Leptolyngbya sp. NK1-12</name>
    <dbReference type="NCBI Taxonomy" id="2547451"/>
    <lineage>
        <taxon>Bacteria</taxon>
        <taxon>Bacillati</taxon>
        <taxon>Cyanobacteriota</taxon>
        <taxon>Cyanophyceae</taxon>
        <taxon>Leptolyngbyales</taxon>
        <taxon>Leptolyngbyaceae</taxon>
        <taxon>Leptolyngbya group</taxon>
        <taxon>Leptolyngbya</taxon>
    </lineage>
</organism>
<reference evidence="2" key="1">
    <citation type="submission" date="2020-05" db="EMBL/GenBank/DDBJ databases">
        <authorList>
            <person name="Zhu T."/>
            <person name="Keshari N."/>
            <person name="Lu X."/>
        </authorList>
    </citation>
    <scope>NUCLEOTIDE SEQUENCE</scope>
    <source>
        <strain evidence="2">NK1-12</strain>
    </source>
</reference>
<dbReference type="GO" id="GO:0005524">
    <property type="term" value="F:ATP binding"/>
    <property type="evidence" value="ECO:0007669"/>
    <property type="project" value="InterPro"/>
</dbReference>
<dbReference type="Pfam" id="PF00004">
    <property type="entry name" value="AAA"/>
    <property type="match status" value="1"/>
</dbReference>
<dbReference type="Gene3D" id="3.40.50.300">
    <property type="entry name" value="P-loop containing nucleotide triphosphate hydrolases"/>
    <property type="match status" value="1"/>
</dbReference>
<sequence length="44" mass="4824">MVFIDELDAIGKSHNSSRLYDGNDGQEQTLNQLLSEINGFSAVP</sequence>
<accession>A0AA96WLS4</accession>
<dbReference type="GO" id="GO:0016887">
    <property type="term" value="F:ATP hydrolysis activity"/>
    <property type="evidence" value="ECO:0007669"/>
    <property type="project" value="InterPro"/>
</dbReference>